<evidence type="ECO:0000259" key="2">
    <source>
        <dbReference type="Pfam" id="PF03732"/>
    </source>
</evidence>
<feature type="domain" description="Retrotransposon gag" evidence="2">
    <location>
        <begin position="196"/>
        <end position="287"/>
    </location>
</feature>
<name>A0A9C6TTB4_ARADU</name>
<feature type="compositionally biased region" description="Basic and acidic residues" evidence="1">
    <location>
        <begin position="110"/>
        <end position="125"/>
    </location>
</feature>
<keyword evidence="3" id="KW-1185">Reference proteome</keyword>
<protein>
    <submittedName>
        <fullName evidence="4">Uncharacterized protein LOC127745458</fullName>
    </submittedName>
</protein>
<reference evidence="4" key="2">
    <citation type="submission" date="2025-08" db="UniProtKB">
        <authorList>
            <consortium name="RefSeq"/>
        </authorList>
    </citation>
    <scope>IDENTIFICATION</scope>
    <source>
        <tissue evidence="4">Whole plant</tissue>
    </source>
</reference>
<dbReference type="GeneID" id="127745458"/>
<dbReference type="Proteomes" id="UP000515211">
    <property type="component" value="Chromosome 3"/>
</dbReference>
<accession>A0A9C6TTB4</accession>
<organism evidence="3 4">
    <name type="scientific">Arachis duranensis</name>
    <name type="common">Wild peanut</name>
    <dbReference type="NCBI Taxonomy" id="130453"/>
    <lineage>
        <taxon>Eukaryota</taxon>
        <taxon>Viridiplantae</taxon>
        <taxon>Streptophyta</taxon>
        <taxon>Embryophyta</taxon>
        <taxon>Tracheophyta</taxon>
        <taxon>Spermatophyta</taxon>
        <taxon>Magnoliopsida</taxon>
        <taxon>eudicotyledons</taxon>
        <taxon>Gunneridae</taxon>
        <taxon>Pentapetalae</taxon>
        <taxon>rosids</taxon>
        <taxon>fabids</taxon>
        <taxon>Fabales</taxon>
        <taxon>Fabaceae</taxon>
        <taxon>Papilionoideae</taxon>
        <taxon>50 kb inversion clade</taxon>
        <taxon>dalbergioids sensu lato</taxon>
        <taxon>Dalbergieae</taxon>
        <taxon>Pterocarpus clade</taxon>
        <taxon>Arachis</taxon>
    </lineage>
</organism>
<evidence type="ECO:0000256" key="1">
    <source>
        <dbReference type="SAM" id="MobiDB-lite"/>
    </source>
</evidence>
<dbReference type="Pfam" id="PF03732">
    <property type="entry name" value="Retrotrans_gag"/>
    <property type="match status" value="1"/>
</dbReference>
<dbReference type="AlphaFoldDB" id="A0A9C6TTB4"/>
<gene>
    <name evidence="4" type="primary">LOC127745458</name>
</gene>
<dbReference type="InterPro" id="IPR005162">
    <property type="entry name" value="Retrotrans_gag_dom"/>
</dbReference>
<feature type="region of interest" description="Disordered" evidence="1">
    <location>
        <begin position="104"/>
        <end position="135"/>
    </location>
</feature>
<dbReference type="PANTHER" id="PTHR33223:SF10">
    <property type="entry name" value="AMINOTRANSFERASE-LIKE PLANT MOBILE DOMAIN-CONTAINING PROTEIN"/>
    <property type="match status" value="1"/>
</dbReference>
<evidence type="ECO:0000313" key="3">
    <source>
        <dbReference type="Proteomes" id="UP000515211"/>
    </source>
</evidence>
<proteinExistence type="predicted"/>
<evidence type="ECO:0000313" key="4">
    <source>
        <dbReference type="RefSeq" id="XP_052114149.1"/>
    </source>
</evidence>
<sequence>MALTKHLGSHKLTSYSPIKLNQMAYEAAGAPPPCFRGPRLIRNATPGRRISRPRIQAPTRKPYTSVVSQLSNMADNGVHQITQAELLAQMAELQAEARRLAEMSTQNNASKHEENGPKGPVKDNTDLLSVNPPKEKFTLDNPFSEKITNYHMPNNFTLPSSLEPYKGIGDPRTHIKKFQSMMFFNGPNNEPMFCRAFPTYLDGAALLWFSKLPAESISSFEELAKSLINYFAVAQIYVHGSHYLGTIRQGPQEILKYYMMRFVEAIMEIPDLDPAVHLHALKAGLKPGKFRETIAVTKPKTLEEF</sequence>
<dbReference type="RefSeq" id="XP_052114149.1">
    <property type="nucleotide sequence ID" value="XM_052258189.1"/>
</dbReference>
<dbReference type="PANTHER" id="PTHR33223">
    <property type="entry name" value="CCHC-TYPE DOMAIN-CONTAINING PROTEIN"/>
    <property type="match status" value="1"/>
</dbReference>
<reference evidence="3" key="1">
    <citation type="journal article" date="2016" name="Nat. Genet.">
        <title>The genome sequences of Arachis duranensis and Arachis ipaensis, the diploid ancestors of cultivated peanut.</title>
        <authorList>
            <person name="Bertioli D.J."/>
            <person name="Cannon S.B."/>
            <person name="Froenicke L."/>
            <person name="Huang G."/>
            <person name="Farmer A.D."/>
            <person name="Cannon E.K."/>
            <person name="Liu X."/>
            <person name="Gao D."/>
            <person name="Clevenger J."/>
            <person name="Dash S."/>
            <person name="Ren L."/>
            <person name="Moretzsohn M.C."/>
            <person name="Shirasawa K."/>
            <person name="Huang W."/>
            <person name="Vidigal B."/>
            <person name="Abernathy B."/>
            <person name="Chu Y."/>
            <person name="Niederhuth C.E."/>
            <person name="Umale P."/>
            <person name="Araujo A.C."/>
            <person name="Kozik A."/>
            <person name="Kim K.D."/>
            <person name="Burow M.D."/>
            <person name="Varshney R.K."/>
            <person name="Wang X."/>
            <person name="Zhang X."/>
            <person name="Barkley N."/>
            <person name="Guimaraes P.M."/>
            <person name="Isobe S."/>
            <person name="Guo B."/>
            <person name="Liao B."/>
            <person name="Stalker H.T."/>
            <person name="Schmitz R.J."/>
            <person name="Scheffler B.E."/>
            <person name="Leal-Bertioli S.C."/>
            <person name="Xun X."/>
            <person name="Jackson S.A."/>
            <person name="Michelmore R."/>
            <person name="Ozias-Akins P."/>
        </authorList>
    </citation>
    <scope>NUCLEOTIDE SEQUENCE [LARGE SCALE GENOMIC DNA]</scope>
    <source>
        <strain evidence="3">cv. V14167</strain>
    </source>
</reference>
<dbReference type="KEGG" id="adu:127745458"/>